<dbReference type="Gene3D" id="3.40.50.980">
    <property type="match status" value="1"/>
</dbReference>
<reference evidence="2 3" key="1">
    <citation type="submission" date="2024-07" db="EMBL/GenBank/DDBJ databases">
        <title>Chromosome-level genome assembly of the water stick insect Ranatra chinensis (Heteroptera: Nepidae).</title>
        <authorList>
            <person name="Liu X."/>
        </authorList>
    </citation>
    <scope>NUCLEOTIDE SEQUENCE [LARGE SCALE GENOMIC DNA]</scope>
    <source>
        <strain evidence="2">Cailab_2021Rc</strain>
        <tissue evidence="2">Muscle</tissue>
    </source>
</reference>
<dbReference type="Proteomes" id="UP001558652">
    <property type="component" value="Unassembled WGS sequence"/>
</dbReference>
<dbReference type="InterPro" id="IPR000873">
    <property type="entry name" value="AMP-dep_synth/lig_dom"/>
</dbReference>
<dbReference type="Pfam" id="PF00501">
    <property type="entry name" value="AMP-binding"/>
    <property type="match status" value="1"/>
</dbReference>
<gene>
    <name evidence="2" type="ORF">AAG570_006644</name>
</gene>
<feature type="domain" description="AMP-dependent synthetase/ligase" evidence="1">
    <location>
        <begin position="201"/>
        <end position="274"/>
    </location>
</feature>
<organism evidence="2 3">
    <name type="scientific">Ranatra chinensis</name>
    <dbReference type="NCBI Taxonomy" id="642074"/>
    <lineage>
        <taxon>Eukaryota</taxon>
        <taxon>Metazoa</taxon>
        <taxon>Ecdysozoa</taxon>
        <taxon>Arthropoda</taxon>
        <taxon>Hexapoda</taxon>
        <taxon>Insecta</taxon>
        <taxon>Pterygota</taxon>
        <taxon>Neoptera</taxon>
        <taxon>Paraneoptera</taxon>
        <taxon>Hemiptera</taxon>
        <taxon>Heteroptera</taxon>
        <taxon>Panheteroptera</taxon>
        <taxon>Nepomorpha</taxon>
        <taxon>Nepidae</taxon>
        <taxon>Ranatrinae</taxon>
        <taxon>Ranatra</taxon>
    </lineage>
</organism>
<accession>A0ABD0YUN8</accession>
<protein>
    <recommendedName>
        <fullName evidence="1">AMP-dependent synthetase/ligase domain-containing protein</fullName>
    </recommendedName>
</protein>
<evidence type="ECO:0000313" key="3">
    <source>
        <dbReference type="Proteomes" id="UP001558652"/>
    </source>
</evidence>
<proteinExistence type="predicted"/>
<dbReference type="AlphaFoldDB" id="A0ABD0YUN8"/>
<dbReference type="SUPFAM" id="SSF56801">
    <property type="entry name" value="Acetyl-CoA synthetase-like"/>
    <property type="match status" value="1"/>
</dbReference>
<sequence>MITELQVLISKTLAQVANTDDGDSLKLRAGEDGPRGLLIFCRVIFSSYQPLPFLKIKTSAHHTSARAASALWFLGPPLSLEPLTTSLAEKALSTRPLREVTFLPPPRHYSQYHLTSIVRDQFGCDLSLIGCEAPVTTPIGHDSDRLVARWVSKPTNLQFTKADWRCRCSLCDGAQKRNKMSYFHQVGSEPLRQITVGQLMAESARRWPARAAVVSLHENITVTYSDAENMANRLASGFLEIGLEPGERLAILGPNSVHWYITMIAAAKASLVTVSDNHILMMSA</sequence>
<dbReference type="PANTHER" id="PTHR42814:SF3">
    <property type="entry name" value="BETA-N-ACETYLHEXOSAMINIDASE"/>
    <property type="match status" value="1"/>
</dbReference>
<name>A0ABD0YUN8_9HEMI</name>
<keyword evidence="3" id="KW-1185">Reference proteome</keyword>
<evidence type="ECO:0000313" key="2">
    <source>
        <dbReference type="EMBL" id="KAL1139666.1"/>
    </source>
</evidence>
<evidence type="ECO:0000259" key="1">
    <source>
        <dbReference type="Pfam" id="PF00501"/>
    </source>
</evidence>
<dbReference type="EMBL" id="JBFDAA010000002">
    <property type="protein sequence ID" value="KAL1139666.1"/>
    <property type="molecule type" value="Genomic_DNA"/>
</dbReference>
<comment type="caution">
    <text evidence="2">The sequence shown here is derived from an EMBL/GenBank/DDBJ whole genome shotgun (WGS) entry which is preliminary data.</text>
</comment>
<dbReference type="PANTHER" id="PTHR42814">
    <property type="entry name" value="AMP-BINDING DOMAIN-CONTAINING PROTEIN"/>
    <property type="match status" value="1"/>
</dbReference>